<dbReference type="STRING" id="1423743.FD41_GL000033"/>
<dbReference type="NCBIfam" id="TIGR01873">
    <property type="entry name" value="cas_CT1978"/>
    <property type="match status" value="1"/>
</dbReference>
<dbReference type="Proteomes" id="UP000019488">
    <property type="component" value="Unassembled WGS sequence"/>
</dbReference>
<dbReference type="Pfam" id="PF09707">
    <property type="entry name" value="Cas_Cas2CT1978"/>
    <property type="match status" value="1"/>
</dbReference>
<evidence type="ECO:0000313" key="2">
    <source>
        <dbReference type="EMBL" id="KRM12883.1"/>
    </source>
</evidence>
<dbReference type="EMBL" id="BAKI01000023">
    <property type="protein sequence ID" value="GAF37071.1"/>
    <property type="molecule type" value="Genomic_DNA"/>
</dbReference>
<keyword evidence="4" id="KW-1185">Reference proteome</keyword>
<dbReference type="eggNOG" id="COG0847">
    <property type="taxonomic scope" value="Bacteria"/>
</dbReference>
<evidence type="ECO:0000313" key="1">
    <source>
        <dbReference type="EMBL" id="GAF37071.1"/>
    </source>
</evidence>
<dbReference type="Proteomes" id="UP000051966">
    <property type="component" value="Unassembled WGS sequence"/>
</dbReference>
<reference evidence="1" key="1">
    <citation type="journal article" date="2014" name="Genome Announc.">
        <title>Draft Genome Sequences of Two Lactobacillus Strains, L. farraginis JCM 14108T and L. composti JCM 14202T, Isolated from Compost of Distilled Shochu Residue.</title>
        <authorList>
            <person name="Yuki M."/>
            <person name="Oshima K."/>
            <person name="Suda W."/>
            <person name="Kitahara M."/>
            <person name="Kitamura K."/>
            <person name="Iida T."/>
            <person name="Hattori M."/>
            <person name="Ohkuma M."/>
        </authorList>
    </citation>
    <scope>NUCLEOTIDE SEQUENCE [LARGE SCALE GENOMIC DNA]</scope>
    <source>
        <strain evidence="1">JCM 14108</strain>
    </source>
</reference>
<sequence>MIVITLTKVPQSLRGDLTKWYQEIQTGVYVGNVSARIRDLLWERIIKNIGNGEATMVYNAKNELGYQIKTTRRGY</sequence>
<evidence type="ECO:0000313" key="3">
    <source>
        <dbReference type="Proteomes" id="UP000019488"/>
    </source>
</evidence>
<evidence type="ECO:0000313" key="4">
    <source>
        <dbReference type="Proteomes" id="UP000051966"/>
    </source>
</evidence>
<reference evidence="2 4" key="2">
    <citation type="journal article" date="2015" name="Genome Announc.">
        <title>Expanding the biotechnology potential of lactobacilli through comparative genomics of 213 strains and associated genera.</title>
        <authorList>
            <person name="Sun Z."/>
            <person name="Harris H.M."/>
            <person name="McCann A."/>
            <person name="Guo C."/>
            <person name="Argimon S."/>
            <person name="Zhang W."/>
            <person name="Yang X."/>
            <person name="Jeffery I.B."/>
            <person name="Cooney J.C."/>
            <person name="Kagawa T.F."/>
            <person name="Liu W."/>
            <person name="Song Y."/>
            <person name="Salvetti E."/>
            <person name="Wrobel A."/>
            <person name="Rasinkangas P."/>
            <person name="Parkhill J."/>
            <person name="Rea M.C."/>
            <person name="O'Sullivan O."/>
            <person name="Ritari J."/>
            <person name="Douillard F.P."/>
            <person name="Paul Ross R."/>
            <person name="Yang R."/>
            <person name="Briner A.E."/>
            <person name="Felis G.E."/>
            <person name="de Vos W.M."/>
            <person name="Barrangou R."/>
            <person name="Klaenhammer T.R."/>
            <person name="Caufield P.W."/>
            <person name="Cui Y."/>
            <person name="Zhang H."/>
            <person name="O'Toole P.W."/>
        </authorList>
    </citation>
    <scope>NUCLEOTIDE SEQUENCE [LARGE SCALE GENOMIC DNA]</scope>
    <source>
        <strain evidence="2 4">DSM 18382</strain>
    </source>
</reference>
<dbReference type="EMBL" id="AZFY01000007">
    <property type="protein sequence ID" value="KRM12883.1"/>
    <property type="molecule type" value="Genomic_DNA"/>
</dbReference>
<dbReference type="PATRIC" id="fig|1423743.5.peg.33"/>
<dbReference type="CDD" id="cd09755">
    <property type="entry name" value="Cas2_I-E"/>
    <property type="match status" value="1"/>
</dbReference>
<organism evidence="1 3">
    <name type="scientific">Lentilactobacillus farraginis DSM 18382 = JCM 14108</name>
    <dbReference type="NCBI Taxonomy" id="1423743"/>
    <lineage>
        <taxon>Bacteria</taxon>
        <taxon>Bacillati</taxon>
        <taxon>Bacillota</taxon>
        <taxon>Bacilli</taxon>
        <taxon>Lactobacillales</taxon>
        <taxon>Lactobacillaceae</taxon>
        <taxon>Lentilactobacillus</taxon>
    </lineage>
</organism>
<proteinExistence type="predicted"/>
<dbReference type="Gene3D" id="3.30.70.240">
    <property type="match status" value="1"/>
</dbReference>
<gene>
    <name evidence="2" type="ORF">FD41_GL000033</name>
    <name evidence="1" type="ORF">JCM14108_2075</name>
</gene>
<dbReference type="InterPro" id="IPR010152">
    <property type="entry name" value="CRISPR-assoc_prot_Cas2_sub"/>
</dbReference>
<comment type="caution">
    <text evidence="1">The sequence shown here is derived from an EMBL/GenBank/DDBJ whole genome shotgun (WGS) entry which is preliminary data.</text>
</comment>
<dbReference type="AlphaFoldDB" id="X0PKB1"/>
<accession>X0PKB1</accession>
<protein>
    <submittedName>
        <fullName evidence="1">CRISPR-associated protein, Cas2</fullName>
    </submittedName>
</protein>
<name>X0PKB1_9LACO</name>